<evidence type="ECO:0000256" key="1">
    <source>
        <dbReference type="SAM" id="SignalP"/>
    </source>
</evidence>
<feature type="chain" id="PRO_5045980393" description="Proteinase inhibitor I42 chagasin domain-containing protein" evidence="1">
    <location>
        <begin position="33"/>
        <end position="133"/>
    </location>
</feature>
<dbReference type="InterPro" id="IPR006311">
    <property type="entry name" value="TAT_signal"/>
</dbReference>
<keyword evidence="3" id="KW-1185">Reference proteome</keyword>
<keyword evidence="1" id="KW-0732">Signal</keyword>
<proteinExistence type="predicted"/>
<dbReference type="Proteomes" id="UP001500571">
    <property type="component" value="Unassembled WGS sequence"/>
</dbReference>
<dbReference type="PROSITE" id="PS51318">
    <property type="entry name" value="TAT"/>
    <property type="match status" value="1"/>
</dbReference>
<protein>
    <recommendedName>
        <fullName evidence="4">Proteinase inhibitor I42 chagasin domain-containing protein</fullName>
    </recommendedName>
</protein>
<evidence type="ECO:0000313" key="2">
    <source>
        <dbReference type="EMBL" id="GAA1949880.1"/>
    </source>
</evidence>
<dbReference type="EMBL" id="BAAAPB010000001">
    <property type="protein sequence ID" value="GAA1949880.1"/>
    <property type="molecule type" value="Genomic_DNA"/>
</dbReference>
<reference evidence="2 3" key="1">
    <citation type="journal article" date="2019" name="Int. J. Syst. Evol. Microbiol.">
        <title>The Global Catalogue of Microorganisms (GCM) 10K type strain sequencing project: providing services to taxonomists for standard genome sequencing and annotation.</title>
        <authorList>
            <consortium name="The Broad Institute Genomics Platform"/>
            <consortium name="The Broad Institute Genome Sequencing Center for Infectious Disease"/>
            <person name="Wu L."/>
            <person name="Ma J."/>
        </authorList>
    </citation>
    <scope>NUCLEOTIDE SEQUENCE [LARGE SCALE GENOMIC DNA]</scope>
    <source>
        <strain evidence="2 3">JCM 15309</strain>
    </source>
</reference>
<sequence length="133" mass="13946">MSRQLRSRVLIGTGAIALGLAAPLTAAGPASAKGNDAVMTSVACAHGGHLKLKAKHDDGRIQIELEVDSNRAGQRWAVRITDNGAVVVSRHARTAGRSGSFTIEKKIANLPGPDRIRAHATFKNRTCTATVVS</sequence>
<evidence type="ECO:0000313" key="3">
    <source>
        <dbReference type="Proteomes" id="UP001500571"/>
    </source>
</evidence>
<comment type="caution">
    <text evidence="2">The sequence shown here is derived from an EMBL/GenBank/DDBJ whole genome shotgun (WGS) entry which is preliminary data.</text>
</comment>
<name>A0ABN2QD32_9ACTN</name>
<gene>
    <name evidence="2" type="ORF">GCM10009798_06400</name>
</gene>
<dbReference type="RefSeq" id="WP_344042344.1">
    <property type="nucleotide sequence ID" value="NZ_BAAAPB010000001.1"/>
</dbReference>
<evidence type="ECO:0008006" key="4">
    <source>
        <dbReference type="Google" id="ProtNLM"/>
    </source>
</evidence>
<feature type="signal peptide" evidence="1">
    <location>
        <begin position="1"/>
        <end position="32"/>
    </location>
</feature>
<accession>A0ABN2QD32</accession>
<organism evidence="2 3">
    <name type="scientific">Nocardioides panacihumi</name>
    <dbReference type="NCBI Taxonomy" id="400774"/>
    <lineage>
        <taxon>Bacteria</taxon>
        <taxon>Bacillati</taxon>
        <taxon>Actinomycetota</taxon>
        <taxon>Actinomycetes</taxon>
        <taxon>Propionibacteriales</taxon>
        <taxon>Nocardioidaceae</taxon>
        <taxon>Nocardioides</taxon>
    </lineage>
</organism>